<proteinExistence type="predicted"/>
<dbReference type="Proteomes" id="UP000005632">
    <property type="component" value="Chromosome"/>
</dbReference>
<evidence type="ECO:0000256" key="1">
    <source>
        <dbReference type="SAM" id="MobiDB-lite"/>
    </source>
</evidence>
<dbReference type="KEGG" id="sgp:SpiGrapes_0656"/>
<name>G8QXZ3_SPHPG</name>
<protein>
    <submittedName>
        <fullName evidence="2">Uncharacterized protein</fullName>
    </submittedName>
</protein>
<accession>G8QXZ3</accession>
<dbReference type="STRING" id="158190.SpiGrapes_0656"/>
<organism evidence="2 3">
    <name type="scientific">Sphaerochaeta pleomorpha (strain ATCC BAA-1885 / DSM 22778 / Grapes)</name>
    <dbReference type="NCBI Taxonomy" id="158190"/>
    <lineage>
        <taxon>Bacteria</taxon>
        <taxon>Pseudomonadati</taxon>
        <taxon>Spirochaetota</taxon>
        <taxon>Spirochaetia</taxon>
        <taxon>Spirochaetales</taxon>
        <taxon>Sphaerochaetaceae</taxon>
        <taxon>Sphaerochaeta</taxon>
    </lineage>
</organism>
<dbReference type="HOGENOM" id="CLU_209136_0_0_12"/>
<feature type="region of interest" description="Disordered" evidence="1">
    <location>
        <begin position="1"/>
        <end position="29"/>
    </location>
</feature>
<sequence>MPCGRKRKKHKIATHKRKKKLRMNRHKKK</sequence>
<gene>
    <name evidence="2" type="ordered locus">SpiGrapes_0656</name>
</gene>
<reference evidence="2 3" key="1">
    <citation type="submission" date="2011-11" db="EMBL/GenBank/DDBJ databases">
        <title>Complete sequence of Spirochaeta sp. grapes.</title>
        <authorList>
            <consortium name="US DOE Joint Genome Institute"/>
            <person name="Lucas S."/>
            <person name="Han J."/>
            <person name="Lapidus A."/>
            <person name="Cheng J.-F."/>
            <person name="Goodwin L."/>
            <person name="Pitluck S."/>
            <person name="Peters L."/>
            <person name="Ovchinnikova G."/>
            <person name="Munk A.C."/>
            <person name="Detter J.C."/>
            <person name="Han C."/>
            <person name="Tapia R."/>
            <person name="Land M."/>
            <person name="Hauser L."/>
            <person name="Kyrpides N."/>
            <person name="Ivanova N."/>
            <person name="Pagani I."/>
            <person name="Ritalahtilisa K."/>
            <person name="Loeffler F."/>
            <person name="Woyke T."/>
        </authorList>
    </citation>
    <scope>NUCLEOTIDE SEQUENCE [LARGE SCALE GENOMIC DNA]</scope>
    <source>
        <strain evidence="3">ATCC BAA-1885 / DSM 22778 / Grapes</strain>
    </source>
</reference>
<evidence type="ECO:0000313" key="3">
    <source>
        <dbReference type="Proteomes" id="UP000005632"/>
    </source>
</evidence>
<evidence type="ECO:0000313" key="2">
    <source>
        <dbReference type="EMBL" id="AEV28498.1"/>
    </source>
</evidence>
<dbReference type="AlphaFoldDB" id="G8QXZ3"/>
<keyword evidence="3" id="KW-1185">Reference proteome</keyword>
<dbReference type="EMBL" id="CP003155">
    <property type="protein sequence ID" value="AEV28498.1"/>
    <property type="molecule type" value="Genomic_DNA"/>
</dbReference>